<feature type="domain" description="CBS" evidence="3">
    <location>
        <begin position="80"/>
        <end position="138"/>
    </location>
</feature>
<dbReference type="SUPFAM" id="SSF54631">
    <property type="entry name" value="CBS-domain pair"/>
    <property type="match status" value="1"/>
</dbReference>
<dbReference type="InterPro" id="IPR051462">
    <property type="entry name" value="CBS_domain-containing"/>
</dbReference>
<dbReference type="PROSITE" id="PS51371">
    <property type="entry name" value="CBS"/>
    <property type="match status" value="2"/>
</dbReference>
<sequence length="155" mass="17393">MPLEQVIRDWKVRHLEPSRPVIVTPDTSLAETIKGMMAERAGYAFVCADRQLLGIVTERDYLLKVIGIESRYDAPVRDFMTPNPTTIREDASIIEAMRLMDAGNYRHLPVLSPDGDILGVISTRHIISFIVEHFPQDVVNLPPKLDQISLTVEGG</sequence>
<keyword evidence="1" id="KW-0677">Repeat</keyword>
<dbReference type="PANTHER" id="PTHR48108">
    <property type="entry name" value="CBS DOMAIN-CONTAINING PROTEIN CBSX2, CHLOROPLASTIC"/>
    <property type="match status" value="1"/>
</dbReference>
<dbReference type="PANTHER" id="PTHR48108:SF26">
    <property type="entry name" value="CBS DOMAIN-CONTAINING PROTEIN DDB_G0289609"/>
    <property type="match status" value="1"/>
</dbReference>
<proteinExistence type="predicted"/>
<dbReference type="InterPro" id="IPR046342">
    <property type="entry name" value="CBS_dom_sf"/>
</dbReference>
<gene>
    <name evidence="4" type="ORF">J8C06_13665</name>
</gene>
<dbReference type="RefSeq" id="WP_211429983.1">
    <property type="nucleotide sequence ID" value="NZ_CP072649.1"/>
</dbReference>
<dbReference type="Proteomes" id="UP000676506">
    <property type="component" value="Chromosome 2"/>
</dbReference>
<accession>A0ABX8BEK4</accession>
<evidence type="ECO:0000256" key="2">
    <source>
        <dbReference type="PROSITE-ProRule" id="PRU00703"/>
    </source>
</evidence>
<evidence type="ECO:0000313" key="4">
    <source>
        <dbReference type="EMBL" id="QUW04094.1"/>
    </source>
</evidence>
<dbReference type="EMBL" id="CP072649">
    <property type="protein sequence ID" value="QUW04094.1"/>
    <property type="molecule type" value="Genomic_DNA"/>
</dbReference>
<dbReference type="Pfam" id="PF00571">
    <property type="entry name" value="CBS"/>
    <property type="match status" value="2"/>
</dbReference>
<protein>
    <submittedName>
        <fullName evidence="4">CBS domain-containing protein</fullName>
    </submittedName>
</protein>
<name>A0ABX8BEK4_9BACT</name>
<dbReference type="SMART" id="SM00116">
    <property type="entry name" value="CBS"/>
    <property type="match status" value="2"/>
</dbReference>
<feature type="domain" description="CBS" evidence="3">
    <location>
        <begin position="15"/>
        <end position="74"/>
    </location>
</feature>
<evidence type="ECO:0000313" key="5">
    <source>
        <dbReference type="Proteomes" id="UP000676506"/>
    </source>
</evidence>
<reference evidence="4 5" key="1">
    <citation type="submission" date="2021-03" db="EMBL/GenBank/DDBJ databases">
        <title>Genomic and phenotypic characterization of Chloracidobacterium isolates provides evidence for multiple species.</title>
        <authorList>
            <person name="Saini M.K."/>
            <person name="Costas A.M.G."/>
            <person name="Tank M."/>
            <person name="Bryant D.A."/>
        </authorList>
    </citation>
    <scope>NUCLEOTIDE SEQUENCE [LARGE SCALE GENOMIC DNA]</scope>
    <source>
        <strain evidence="4 5">BV2-C</strain>
    </source>
</reference>
<organism evidence="4 5">
    <name type="scientific">Chloracidobacterium validum</name>
    <dbReference type="NCBI Taxonomy" id="2821543"/>
    <lineage>
        <taxon>Bacteria</taxon>
        <taxon>Pseudomonadati</taxon>
        <taxon>Acidobacteriota</taxon>
        <taxon>Terriglobia</taxon>
        <taxon>Terriglobales</taxon>
        <taxon>Acidobacteriaceae</taxon>
        <taxon>Chloracidobacterium</taxon>
    </lineage>
</organism>
<dbReference type="Gene3D" id="3.10.580.10">
    <property type="entry name" value="CBS-domain"/>
    <property type="match status" value="1"/>
</dbReference>
<keyword evidence="5" id="KW-1185">Reference proteome</keyword>
<evidence type="ECO:0000256" key="1">
    <source>
        <dbReference type="ARBA" id="ARBA00022737"/>
    </source>
</evidence>
<dbReference type="InterPro" id="IPR000644">
    <property type="entry name" value="CBS_dom"/>
</dbReference>
<evidence type="ECO:0000259" key="3">
    <source>
        <dbReference type="PROSITE" id="PS51371"/>
    </source>
</evidence>
<keyword evidence="2" id="KW-0129">CBS domain</keyword>